<dbReference type="OrthoDB" id="9816185at2"/>
<evidence type="ECO:0000313" key="2">
    <source>
        <dbReference type="Proteomes" id="UP000297540"/>
    </source>
</evidence>
<sequence>MKNLKPYSGDGYFFYQQALEAKNSDDLRSRLAAVATELESTYKNYAQHFDLNLLESLNPDTAFSVHKADLLSLYSYQFKIVRDLRLEIQRQQPQVVRFTCQHCTLTSNESLDHFVPKDEFPEFAIHPLNLLPICMKCNQHKSHVWRKAGVRKALNLYLDRLPDEQYLFVDVKFDKYSEIDLEFYLEKPKLVSKAMFALIESHFESLNLFSRMREKAIPVISELINTVSSRLGNLSYPEIAAEIKEAANSNRREFGANYWKSVVEIELLDSTPFLKLLDL</sequence>
<accession>A0A4Y8SFK1</accession>
<comment type="caution">
    <text evidence="1">The sequence shown here is derived from an EMBL/GenBank/DDBJ whole genome shotgun (WGS) entry which is preliminary data.</text>
</comment>
<proteinExistence type="predicted"/>
<reference evidence="1 2" key="1">
    <citation type="journal article" date="2017" name="Int. J. Syst. Evol. Microbiol.">
        <title>Mucilaginibacterpsychrotolerans sp. nov., isolated from peatlands.</title>
        <authorList>
            <person name="Deng Y."/>
            <person name="Shen L."/>
            <person name="Xu B."/>
            <person name="Liu Y."/>
            <person name="Gu Z."/>
            <person name="Liu H."/>
            <person name="Zhou Y."/>
        </authorList>
    </citation>
    <scope>NUCLEOTIDE SEQUENCE [LARGE SCALE GENOMIC DNA]</scope>
    <source>
        <strain evidence="1 2">NH7-4</strain>
    </source>
</reference>
<organism evidence="1 2">
    <name type="scientific">Mucilaginibacter psychrotolerans</name>
    <dbReference type="NCBI Taxonomy" id="1524096"/>
    <lineage>
        <taxon>Bacteria</taxon>
        <taxon>Pseudomonadati</taxon>
        <taxon>Bacteroidota</taxon>
        <taxon>Sphingobacteriia</taxon>
        <taxon>Sphingobacteriales</taxon>
        <taxon>Sphingobacteriaceae</taxon>
        <taxon>Mucilaginibacter</taxon>
    </lineage>
</organism>
<dbReference type="AlphaFoldDB" id="A0A4Y8SFK1"/>
<keyword evidence="2" id="KW-1185">Reference proteome</keyword>
<gene>
    <name evidence="1" type="ORF">E2R66_11055</name>
</gene>
<dbReference type="Gene3D" id="1.10.30.50">
    <property type="match status" value="1"/>
</dbReference>
<evidence type="ECO:0008006" key="3">
    <source>
        <dbReference type="Google" id="ProtNLM"/>
    </source>
</evidence>
<dbReference type="EMBL" id="SOZE01000009">
    <property type="protein sequence ID" value="TFF37698.1"/>
    <property type="molecule type" value="Genomic_DNA"/>
</dbReference>
<dbReference type="RefSeq" id="WP_133230692.1">
    <property type="nucleotide sequence ID" value="NZ_SOZE01000009.1"/>
</dbReference>
<protein>
    <recommendedName>
        <fullName evidence="3">HNH endonuclease</fullName>
    </recommendedName>
</protein>
<name>A0A4Y8SFK1_9SPHI</name>
<evidence type="ECO:0000313" key="1">
    <source>
        <dbReference type="EMBL" id="TFF37698.1"/>
    </source>
</evidence>
<dbReference type="Proteomes" id="UP000297540">
    <property type="component" value="Unassembled WGS sequence"/>
</dbReference>